<dbReference type="Pfam" id="PF19055">
    <property type="entry name" value="ABC2_membrane_7"/>
    <property type="match status" value="1"/>
</dbReference>
<dbReference type="InterPro" id="IPR034003">
    <property type="entry name" value="ABCG_PDR_2"/>
</dbReference>
<evidence type="ECO:0000256" key="3">
    <source>
        <dbReference type="ARBA" id="ARBA00022448"/>
    </source>
</evidence>
<dbReference type="Proteomes" id="UP000054266">
    <property type="component" value="Unassembled WGS sequence"/>
</dbReference>
<evidence type="ECO:0000256" key="4">
    <source>
        <dbReference type="ARBA" id="ARBA00022692"/>
    </source>
</evidence>
<dbReference type="InterPro" id="IPR013525">
    <property type="entry name" value="ABC2_TM"/>
</dbReference>
<evidence type="ECO:0000256" key="7">
    <source>
        <dbReference type="ARBA" id="ARBA00022989"/>
    </source>
</evidence>
<dbReference type="HOGENOM" id="CLU_000604_35_0_1"/>
<feature type="transmembrane region" description="Helical" evidence="10">
    <location>
        <begin position="602"/>
        <end position="623"/>
    </location>
</feature>
<feature type="transmembrane region" description="Helical" evidence="10">
    <location>
        <begin position="1170"/>
        <end position="1191"/>
    </location>
</feature>
<feature type="transmembrane region" description="Helical" evidence="10">
    <location>
        <begin position="635"/>
        <end position="655"/>
    </location>
</feature>
<comment type="similarity">
    <text evidence="2">Belongs to the ABC transporter superfamily. ABCG family. PDR (TC 3.A.1.205) subfamily.</text>
</comment>
<evidence type="ECO:0000313" key="13">
    <source>
        <dbReference type="Proteomes" id="UP000054266"/>
    </source>
</evidence>
<feature type="transmembrane region" description="Helical" evidence="10">
    <location>
        <begin position="1444"/>
        <end position="1465"/>
    </location>
</feature>
<protein>
    <recommendedName>
        <fullName evidence="11">ABC transporter domain-containing protein</fullName>
    </recommendedName>
</protein>
<keyword evidence="3" id="KW-0813">Transport</keyword>
<dbReference type="InterPro" id="IPR043926">
    <property type="entry name" value="ABCG_dom"/>
</dbReference>
<feature type="transmembrane region" description="Helical" evidence="10">
    <location>
        <begin position="1322"/>
        <end position="1340"/>
    </location>
</feature>
<dbReference type="PROSITE" id="PS00211">
    <property type="entry name" value="ABC_TRANSPORTER_1"/>
    <property type="match status" value="1"/>
</dbReference>
<feature type="transmembrane region" description="Helical" evidence="10">
    <location>
        <begin position="1292"/>
        <end position="1315"/>
    </location>
</feature>
<accession>A0A0D2FT54</accession>
<feature type="compositionally biased region" description="Basic and acidic residues" evidence="9">
    <location>
        <begin position="21"/>
        <end position="31"/>
    </location>
</feature>
<dbReference type="PROSITE" id="PS50893">
    <property type="entry name" value="ABC_TRANSPORTER_2"/>
    <property type="match status" value="2"/>
</dbReference>
<keyword evidence="7 10" id="KW-1133">Transmembrane helix</keyword>
<gene>
    <name evidence="12" type="ORF">PV04_05575</name>
</gene>
<feature type="transmembrane region" description="Helical" evidence="10">
    <location>
        <begin position="570"/>
        <end position="596"/>
    </location>
</feature>
<name>A0A0D2FT54_9EURO</name>
<keyword evidence="8 10" id="KW-0472">Membrane</keyword>
<dbReference type="FunFam" id="3.40.50.300:FF:000054">
    <property type="entry name" value="ABC multidrug transporter atrF"/>
    <property type="match status" value="1"/>
</dbReference>
<feature type="domain" description="ABC transporter" evidence="11">
    <location>
        <begin position="823"/>
        <end position="1067"/>
    </location>
</feature>
<dbReference type="CDD" id="cd03232">
    <property type="entry name" value="ABCG_PDR_domain2"/>
    <property type="match status" value="1"/>
</dbReference>
<dbReference type="SUPFAM" id="SSF52540">
    <property type="entry name" value="P-loop containing nucleoside triphosphate hydrolases"/>
    <property type="match status" value="2"/>
</dbReference>
<evidence type="ECO:0000313" key="12">
    <source>
        <dbReference type="EMBL" id="KIW69715.1"/>
    </source>
</evidence>
<dbReference type="SMART" id="SM00382">
    <property type="entry name" value="AAA"/>
    <property type="match status" value="1"/>
</dbReference>
<dbReference type="CDD" id="cd03233">
    <property type="entry name" value="ABCG_PDR_domain1"/>
    <property type="match status" value="1"/>
</dbReference>
<dbReference type="Gene3D" id="3.40.50.300">
    <property type="entry name" value="P-loop containing nucleotide triphosphate hydrolases"/>
    <property type="match status" value="2"/>
</dbReference>
<feature type="transmembrane region" description="Helical" evidence="10">
    <location>
        <begin position="493"/>
        <end position="516"/>
    </location>
</feature>
<evidence type="ECO:0000256" key="10">
    <source>
        <dbReference type="SAM" id="Phobius"/>
    </source>
</evidence>
<dbReference type="GO" id="GO:0005524">
    <property type="term" value="F:ATP binding"/>
    <property type="evidence" value="ECO:0007669"/>
    <property type="project" value="UniProtKB-KW"/>
</dbReference>
<dbReference type="Pfam" id="PF01061">
    <property type="entry name" value="ABC2_membrane"/>
    <property type="match status" value="2"/>
</dbReference>
<keyword evidence="13" id="KW-1185">Reference proteome</keyword>
<dbReference type="InterPro" id="IPR003593">
    <property type="entry name" value="AAA+_ATPase"/>
</dbReference>
<sequence>MNGLNSDGRRPYLENTPSKNAEIHLPSHEEGDPPPTKNLVDTSGCPCDDAALEKESRGAPGELRTTSSPTPAPVPSEWVEKELHALTQLVQSRKLPDKSSCTSIAFVNLLAVQSGADVGIQPTFAAVLRRPAEAAWRLLSQRRQPETPLLHGVDGVVRNGEMLLVLGRPGNVSSVLLKALSGQAQDGLHITGEIKYNGVDARDFKNRFKGDSIYVPDVDIHFPHLLTGPTLDFASAVKTPRTKVAGQSTAQAVRDMTSIYSRLLGMQHTLETKVGNEYVQGISGGERRRVTLAEGFATRASVTMWDNPTHGLDSSTSLEFITTLRSMTKCFQQTAVVALYQAGESLTNQFDKVTVLYLGQQIFFGTLPDSKRYFEDMGFECRPHQTTADFLIAITDPTARRARPGWEHRVPRSPEDFVNLWKSSPEYSKLRADIQDYRREFSHSDAAFANYEAYHSAIKSKRQRVNSIYTVDLPTQFSAILKRAYLRFIGDKAFLGATAFSCIYMSLIMGSLFYNVTDSTSGFFSKGGALFFAILFNSLQTMGEIAMFYSQRPVIRRQYTYAMYHPFLDALASLVVEYPYKIVNVTVFDIVLYFLVGLKQTPGAFFTLWLVTYLSTLVMSAYFRTLAALTNSPESAIGVAGISVLAYSIYTGYLIPKPSMHPWFKWIVYINPLSYAFEALVANEFHDTLAPCDSVVPSGPEYRNASAGTQVCAVTGSRPGQLSVGGDAYIEASFNYSNSHVWRNVGILCVFLCGFVVALALATDFMTSSSRDTRDRLLYRKGHGPDQVKGADDEEENWKTEDVLTRTASRASANTDLVTQKLLTWKGICYDIALHDGSQQRLLDGVDGYVRPGSLTALMGESGAGKTTLLRALANRHHGGKISGECLVNGEPPDRSFHRMTGFVEQQDVHLASSTVREALQFSAKLRQPKETPLAEKMNYVERVIKMLEMEDFAEAIIGTPGRGGLNIEQRKRTTIAVELVAKPEILIFLDEPTSGLDSLAAWSIVRLLRKLANSGQTILCTIHQPSSVLFEQFDRLLLLAKGGVPVYFGDIGENSQTVLGYFEERSGLSCPLGHNPAEFILDVIGSSTKGGLTTGNWNEVWKNSTECNDLSKNIQQLETQFHSAHREHFQKRGHLHHDVGPEATFAQPWTTQYLTVQPRLFLHYWRTTSYIMGKVTLNVLAGLFLGFTFFKEGSSVQSLQNKVFACFTSAILGMPLMNQFQPQFADLAKLFIERENASGLYHWSAFVLSVLVSETTLNILAGSLFFFPWYFGIGFSRGWADGTAGHGIRGFYMWLMLMTLQMWLSTFGTAVASLAPNPQTAAVLTTLLASYVVAFNGVLQPLSQLPQFWHFMYHLSPYTYLMSGFASNAIHGTHIVCAKREINIFQPRLGETCIQYAGAFVQHEMGYLLNPDATSDCQYCRFATGDQYLVTRNMDYNTRWRDLGLMFAYIAFNAGMAFLFFYLAKVATFNLRALKRRVKKH</sequence>
<dbReference type="STRING" id="5601.A0A0D2FT54"/>
<keyword evidence="4 10" id="KW-0812">Transmembrane</keyword>
<feature type="transmembrane region" description="Helical" evidence="10">
    <location>
        <begin position="1241"/>
        <end position="1272"/>
    </location>
</feature>
<evidence type="ECO:0000256" key="9">
    <source>
        <dbReference type="SAM" id="MobiDB-lite"/>
    </source>
</evidence>
<feature type="transmembrane region" description="Helical" evidence="10">
    <location>
        <begin position="745"/>
        <end position="766"/>
    </location>
</feature>
<dbReference type="PANTHER" id="PTHR19241">
    <property type="entry name" value="ATP-BINDING CASSETTE TRANSPORTER"/>
    <property type="match status" value="1"/>
</dbReference>
<comment type="subcellular location">
    <subcellularLocation>
        <location evidence="1">Membrane</location>
        <topology evidence="1">Multi-pass membrane protein</topology>
    </subcellularLocation>
</comment>
<dbReference type="GO" id="GO:0140359">
    <property type="term" value="F:ABC-type transporter activity"/>
    <property type="evidence" value="ECO:0007669"/>
    <property type="project" value="InterPro"/>
</dbReference>
<feature type="region of interest" description="Disordered" evidence="9">
    <location>
        <begin position="1"/>
        <end position="74"/>
    </location>
</feature>
<organism evidence="12 13">
    <name type="scientific">Phialophora macrospora</name>
    <dbReference type="NCBI Taxonomy" id="1851006"/>
    <lineage>
        <taxon>Eukaryota</taxon>
        <taxon>Fungi</taxon>
        <taxon>Dikarya</taxon>
        <taxon>Ascomycota</taxon>
        <taxon>Pezizomycotina</taxon>
        <taxon>Eurotiomycetes</taxon>
        <taxon>Chaetothyriomycetidae</taxon>
        <taxon>Chaetothyriales</taxon>
        <taxon>Herpotrichiellaceae</taxon>
        <taxon>Phialophora</taxon>
    </lineage>
</organism>
<evidence type="ECO:0000256" key="6">
    <source>
        <dbReference type="ARBA" id="ARBA00022840"/>
    </source>
</evidence>
<dbReference type="GO" id="GO:0016887">
    <property type="term" value="F:ATP hydrolysis activity"/>
    <property type="evidence" value="ECO:0007669"/>
    <property type="project" value="InterPro"/>
</dbReference>
<dbReference type="InterPro" id="IPR017871">
    <property type="entry name" value="ABC_transporter-like_CS"/>
</dbReference>
<feature type="domain" description="ABC transporter" evidence="11">
    <location>
        <begin position="129"/>
        <end position="383"/>
    </location>
</feature>
<evidence type="ECO:0000256" key="8">
    <source>
        <dbReference type="ARBA" id="ARBA00023136"/>
    </source>
</evidence>
<reference evidence="12 13" key="1">
    <citation type="submission" date="2015-01" db="EMBL/GenBank/DDBJ databases">
        <title>The Genome Sequence of Capronia semiimmersa CBS27337.</title>
        <authorList>
            <consortium name="The Broad Institute Genomics Platform"/>
            <person name="Cuomo C."/>
            <person name="de Hoog S."/>
            <person name="Gorbushina A."/>
            <person name="Stielow B."/>
            <person name="Teixiera M."/>
            <person name="Abouelleil A."/>
            <person name="Chapman S.B."/>
            <person name="Priest M."/>
            <person name="Young S.K."/>
            <person name="Wortman J."/>
            <person name="Nusbaum C."/>
            <person name="Birren B."/>
        </authorList>
    </citation>
    <scope>NUCLEOTIDE SEQUENCE [LARGE SCALE GENOMIC DNA]</scope>
    <source>
        <strain evidence="12 13">CBS 27337</strain>
    </source>
</reference>
<dbReference type="Pfam" id="PF00005">
    <property type="entry name" value="ABC_tran"/>
    <property type="match status" value="2"/>
</dbReference>
<evidence type="ECO:0000259" key="11">
    <source>
        <dbReference type="PROSITE" id="PS50893"/>
    </source>
</evidence>
<evidence type="ECO:0000256" key="5">
    <source>
        <dbReference type="ARBA" id="ARBA00022741"/>
    </source>
</evidence>
<keyword evidence="5" id="KW-0547">Nucleotide-binding</keyword>
<dbReference type="InterPro" id="IPR003439">
    <property type="entry name" value="ABC_transporter-like_ATP-bd"/>
</dbReference>
<dbReference type="InterPro" id="IPR034001">
    <property type="entry name" value="ABCG_PDR_1"/>
</dbReference>
<dbReference type="InterPro" id="IPR027417">
    <property type="entry name" value="P-loop_NTPase"/>
</dbReference>
<evidence type="ECO:0000256" key="2">
    <source>
        <dbReference type="ARBA" id="ARBA00006012"/>
    </source>
</evidence>
<keyword evidence="6" id="KW-0067">ATP-binding</keyword>
<evidence type="ECO:0000256" key="1">
    <source>
        <dbReference type="ARBA" id="ARBA00004141"/>
    </source>
</evidence>
<dbReference type="GO" id="GO:0016020">
    <property type="term" value="C:membrane"/>
    <property type="evidence" value="ECO:0007669"/>
    <property type="project" value="UniProtKB-SubCell"/>
</dbReference>
<proteinExistence type="inferred from homology"/>
<feature type="transmembrane region" description="Helical" evidence="10">
    <location>
        <begin position="528"/>
        <end position="549"/>
    </location>
</feature>
<dbReference type="Pfam" id="PF06422">
    <property type="entry name" value="PDR_CDR"/>
    <property type="match status" value="1"/>
</dbReference>
<dbReference type="EMBL" id="KN846958">
    <property type="protein sequence ID" value="KIW69715.1"/>
    <property type="molecule type" value="Genomic_DNA"/>
</dbReference>
<dbReference type="InterPro" id="IPR010929">
    <property type="entry name" value="PDR_CDR_ABC"/>
</dbReference>